<dbReference type="SMART" id="SM00989">
    <property type="entry name" value="V4R"/>
    <property type="match status" value="1"/>
</dbReference>
<dbReference type="OMA" id="YSTKKGM"/>
<dbReference type="Proteomes" id="UP000619545">
    <property type="component" value="Unassembled WGS sequence"/>
</dbReference>
<evidence type="ECO:0000313" key="2">
    <source>
        <dbReference type="EMBL" id="HII70297.1"/>
    </source>
</evidence>
<accession>A0A832WMI5</accession>
<dbReference type="GeneID" id="1476643"/>
<dbReference type="Gene3D" id="3.30.1380.20">
    <property type="entry name" value="Trafficking protein particle complex subunit 3"/>
    <property type="match status" value="1"/>
</dbReference>
<evidence type="ECO:0000259" key="1">
    <source>
        <dbReference type="PROSITE" id="PS50987"/>
    </source>
</evidence>
<protein>
    <submittedName>
        <fullName evidence="2">Helix-turn-helix domain-containing protein</fullName>
    </submittedName>
</protein>
<dbReference type="CDD" id="cd00090">
    <property type="entry name" value="HTH_ARSR"/>
    <property type="match status" value="1"/>
</dbReference>
<organism evidence="2 3">
    <name type="scientific">Methanopyrus kandleri</name>
    <dbReference type="NCBI Taxonomy" id="2320"/>
    <lineage>
        <taxon>Archaea</taxon>
        <taxon>Methanobacteriati</taxon>
        <taxon>Methanobacteriota</taxon>
        <taxon>Methanomada group</taxon>
        <taxon>Methanopyri</taxon>
        <taxon>Methanopyrales</taxon>
        <taxon>Methanopyraceae</taxon>
        <taxon>Methanopyrus</taxon>
    </lineage>
</organism>
<dbReference type="Gene3D" id="1.10.10.10">
    <property type="entry name" value="Winged helix-like DNA-binding domain superfamily/Winged helix DNA-binding domain"/>
    <property type="match status" value="1"/>
</dbReference>
<dbReference type="PANTHER" id="PTHR35090:SF2">
    <property type="entry name" value="ARSR FAMILY TRANSCRIPTIONAL REGULATOR"/>
    <property type="match status" value="1"/>
</dbReference>
<reference evidence="2" key="1">
    <citation type="journal article" date="2020" name="bioRxiv">
        <title>A rank-normalized archaeal taxonomy based on genome phylogeny resolves widespread incomplete and uneven classifications.</title>
        <authorList>
            <person name="Rinke C."/>
            <person name="Chuvochina M."/>
            <person name="Mussig A.J."/>
            <person name="Chaumeil P.-A."/>
            <person name="Waite D.W."/>
            <person name="Whitman W.B."/>
            <person name="Parks D.H."/>
            <person name="Hugenholtz P."/>
        </authorList>
    </citation>
    <scope>NUCLEOTIDE SEQUENCE</scope>
    <source>
        <strain evidence="2">UBA8853</strain>
    </source>
</reference>
<dbReference type="PROSITE" id="PS50987">
    <property type="entry name" value="HTH_ARSR_2"/>
    <property type="match status" value="1"/>
</dbReference>
<name>A0A832WMI5_9EURY</name>
<dbReference type="GO" id="GO:0003700">
    <property type="term" value="F:DNA-binding transcription factor activity"/>
    <property type="evidence" value="ECO:0007669"/>
    <property type="project" value="InterPro"/>
</dbReference>
<dbReference type="InterPro" id="IPR036388">
    <property type="entry name" value="WH-like_DNA-bd_sf"/>
</dbReference>
<dbReference type="Pfam" id="PF02830">
    <property type="entry name" value="V4R"/>
    <property type="match status" value="1"/>
</dbReference>
<dbReference type="EMBL" id="DUJS01000004">
    <property type="protein sequence ID" value="HII70297.1"/>
    <property type="molecule type" value="Genomic_DNA"/>
</dbReference>
<dbReference type="InterPro" id="IPR011991">
    <property type="entry name" value="ArsR-like_HTH"/>
</dbReference>
<dbReference type="SUPFAM" id="SSF46785">
    <property type="entry name" value="Winged helix' DNA-binding domain"/>
    <property type="match status" value="1"/>
</dbReference>
<comment type="caution">
    <text evidence="2">The sequence shown here is derived from an EMBL/GenBank/DDBJ whole genome shotgun (WGS) entry which is preliminary data.</text>
</comment>
<proteinExistence type="predicted"/>
<dbReference type="InterPro" id="IPR001845">
    <property type="entry name" value="HTH_ArsR_DNA-bd_dom"/>
</dbReference>
<dbReference type="SMART" id="SM00418">
    <property type="entry name" value="HTH_ARSR"/>
    <property type="match status" value="1"/>
</dbReference>
<evidence type="ECO:0000313" key="3">
    <source>
        <dbReference type="Proteomes" id="UP000619545"/>
    </source>
</evidence>
<dbReference type="AlphaFoldDB" id="A0A832WMI5"/>
<sequence>MKLVIDVPKEIAKALDSKTRREILKLLEERGSMTISDIARELNLSKSTVHHHLQELRKAGLVDVIKEDRETPLPKRYYGLVRRLVRVSKPKLEDASEYVIKALERGEDLRTSMFLAIAAAYRAVLESLGIDASEVLYELGKEIGKRLAELGSEETVLRKGLEIIAESVEFRQENDRVVVEIEGCHECSDLPYGPACHLEAGIIAGVLSNLRERPYEVREVECCGEGADRCVFVAEPATDEERPKS</sequence>
<dbReference type="Pfam" id="PF01022">
    <property type="entry name" value="HTH_5"/>
    <property type="match status" value="1"/>
</dbReference>
<dbReference type="RefSeq" id="WP_011018912.1">
    <property type="nucleotide sequence ID" value="NZ_DUJS01000004.1"/>
</dbReference>
<gene>
    <name evidence="2" type="ORF">HA336_03590</name>
</gene>
<feature type="domain" description="HTH arsR-type" evidence="1">
    <location>
        <begin position="1"/>
        <end position="96"/>
    </location>
</feature>
<dbReference type="InterPro" id="IPR036390">
    <property type="entry name" value="WH_DNA-bd_sf"/>
</dbReference>
<dbReference type="PANTHER" id="PTHR35090">
    <property type="entry name" value="DNA-DIRECTED RNA POLYMERASE SUBUNIT I"/>
    <property type="match status" value="1"/>
</dbReference>
<dbReference type="InterPro" id="IPR004096">
    <property type="entry name" value="V4R"/>
</dbReference>